<dbReference type="AlphaFoldDB" id="A0A2N3QN58"/>
<sequence length="606" mass="66107">MGLHVGTWNATKAGIVSVMAAAMLFACVPAANAAQMSSSSSAGTLPDIVQSPQAGQAQAPGLALSSADSKALLSNVIVDNVQAHTADVSFDWDLTNVLNGTQKISYLDAEGDLQTLNPSDIEGMCFQITVGRATDITPSDRYHQQVFSAVPDFSKCGASGSVNDANLTSDYYQKIFGMKTDQDGTSDSADIYAKTVSYQSFKRTASGSFNEMSANGATKGHYTIPLIGLEANTLYGNTVESNCQDSCDVANQVASFRSAVEQRSRELYAQGVQSKTKIDVRRLQIGIQLKVSNSSSYVEQCNADVSVTDKGTCRFIDPASYLSRYGNNLPQDDSHWDDATAGWAYVPDFHTMVEPTPYSSSDDLPGKLKDSVSVDNGVAKAEQQTRIYLKNKPSSSNSGNMFWYAYVYDGTPKKINGTDGSPYVIVKKDKSGRYYVDGILPKSTTGDHVISVVDKLGTVCDWGTVSVVPSDSVLMFRLYNKYTGEHFYTSAEEERDALVKIGWRNENLGWVAPRQSGVKVYRLYNPYVTGGDHHYTSDEHERDALVKAGWRYEGVGWYSGGETPVYRQYNPNAKTGTHNYTTSKVENDALVKLGWRAEGTGWYAVM</sequence>
<evidence type="ECO:0000259" key="2">
    <source>
        <dbReference type="Pfam" id="PF18885"/>
    </source>
</evidence>
<evidence type="ECO:0000256" key="1">
    <source>
        <dbReference type="SAM" id="SignalP"/>
    </source>
</evidence>
<accession>A0A2N3QN58</accession>
<protein>
    <recommendedName>
        <fullName evidence="2">DUF5648 domain-containing protein</fullName>
    </recommendedName>
</protein>
<dbReference type="EMBL" id="PCGY01000004">
    <property type="protein sequence ID" value="PKU93103.1"/>
    <property type="molecule type" value="Genomic_DNA"/>
</dbReference>
<evidence type="ECO:0000313" key="4">
    <source>
        <dbReference type="Proteomes" id="UP000233727"/>
    </source>
</evidence>
<reference evidence="3 4" key="1">
    <citation type="submission" date="2017-10" db="EMBL/GenBank/DDBJ databases">
        <title>Bifidobacterium genomics.</title>
        <authorList>
            <person name="Lugli G.A."/>
            <person name="Milani C."/>
            <person name="Mancabelli L."/>
        </authorList>
    </citation>
    <scope>NUCLEOTIDE SEQUENCE [LARGE SCALE GENOMIC DNA]</scope>
    <source>
        <strain evidence="3 4">1542B</strain>
    </source>
</reference>
<name>A0A2N3QN58_9BIFI</name>
<dbReference type="Proteomes" id="UP000233727">
    <property type="component" value="Unassembled WGS sequence"/>
</dbReference>
<comment type="caution">
    <text evidence="3">The sequence shown here is derived from an EMBL/GenBank/DDBJ whole genome shotgun (WGS) entry which is preliminary data.</text>
</comment>
<dbReference type="Pfam" id="PF18885">
    <property type="entry name" value="DUF5648"/>
    <property type="match status" value="1"/>
</dbReference>
<feature type="chain" id="PRO_5014652165" description="DUF5648 domain-containing protein" evidence="1">
    <location>
        <begin position="34"/>
        <end position="606"/>
    </location>
</feature>
<proteinExistence type="predicted"/>
<organism evidence="3 4">
    <name type="scientific">Bifidobacterium thermophilum</name>
    <dbReference type="NCBI Taxonomy" id="33905"/>
    <lineage>
        <taxon>Bacteria</taxon>
        <taxon>Bacillati</taxon>
        <taxon>Actinomycetota</taxon>
        <taxon>Actinomycetes</taxon>
        <taxon>Bifidobacteriales</taxon>
        <taxon>Bifidobacteriaceae</taxon>
        <taxon>Bifidobacterium</taxon>
    </lineage>
</organism>
<feature type="signal peptide" evidence="1">
    <location>
        <begin position="1"/>
        <end position="33"/>
    </location>
</feature>
<feature type="domain" description="DUF5648" evidence="2">
    <location>
        <begin position="475"/>
        <end position="605"/>
    </location>
</feature>
<gene>
    <name evidence="3" type="ORF">CQR47_0348</name>
</gene>
<keyword evidence="1" id="KW-0732">Signal</keyword>
<dbReference type="InterPro" id="IPR043708">
    <property type="entry name" value="DUF5648"/>
</dbReference>
<evidence type="ECO:0000313" key="3">
    <source>
        <dbReference type="EMBL" id="PKU93103.1"/>
    </source>
</evidence>